<feature type="active site" description="Nucleophile" evidence="9">
    <location>
        <position position="364"/>
    </location>
</feature>
<gene>
    <name evidence="12" type="ORF">FDA94_21730</name>
</gene>
<dbReference type="AlphaFoldDB" id="A0A4U3MDG6"/>
<keyword evidence="8" id="KW-0624">Polysaccharide degradation</keyword>
<dbReference type="InterPro" id="IPR017736">
    <property type="entry name" value="Glyco_hydro_1_beta-glucosidase"/>
</dbReference>
<dbReference type="PANTHER" id="PTHR10353:SF36">
    <property type="entry name" value="LP05116P"/>
    <property type="match status" value="1"/>
</dbReference>
<comment type="similarity">
    <text evidence="2 11">Belongs to the glycosyl hydrolase 1 family.</text>
</comment>
<comment type="catalytic activity">
    <reaction evidence="1 11">
        <text>Hydrolysis of terminal, non-reducing beta-D-glucosyl residues with release of beta-D-glucose.</text>
        <dbReference type="EC" id="3.2.1.21"/>
    </reaction>
</comment>
<protein>
    <recommendedName>
        <fullName evidence="3 11">Beta-glucosidase</fullName>
        <ecNumber evidence="3 11">3.2.1.21</ecNumber>
    </recommendedName>
</protein>
<organism evidence="12 13">
    <name type="scientific">Herbidospora galbida</name>
    <dbReference type="NCBI Taxonomy" id="2575442"/>
    <lineage>
        <taxon>Bacteria</taxon>
        <taxon>Bacillati</taxon>
        <taxon>Actinomycetota</taxon>
        <taxon>Actinomycetes</taxon>
        <taxon>Streptosporangiales</taxon>
        <taxon>Streptosporangiaceae</taxon>
        <taxon>Herbidospora</taxon>
    </lineage>
</organism>
<evidence type="ECO:0000256" key="9">
    <source>
        <dbReference type="PIRSR" id="PIRSR617736-1"/>
    </source>
</evidence>
<dbReference type="OrthoDB" id="5166882at2"/>
<feature type="binding site" evidence="10">
    <location>
        <position position="300"/>
    </location>
    <ligand>
        <name>substrate</name>
    </ligand>
</feature>
<keyword evidence="5" id="KW-0136">Cellulose degradation</keyword>
<evidence type="ECO:0000256" key="11">
    <source>
        <dbReference type="RuleBase" id="RU361175"/>
    </source>
</evidence>
<dbReference type="Proteomes" id="UP000308705">
    <property type="component" value="Unassembled WGS sequence"/>
</dbReference>
<dbReference type="GO" id="GO:0030245">
    <property type="term" value="P:cellulose catabolic process"/>
    <property type="evidence" value="ECO:0007669"/>
    <property type="project" value="UniProtKB-KW"/>
</dbReference>
<dbReference type="InterPro" id="IPR001360">
    <property type="entry name" value="Glyco_hydro_1"/>
</dbReference>
<evidence type="ECO:0000256" key="5">
    <source>
        <dbReference type="ARBA" id="ARBA00023001"/>
    </source>
</evidence>
<reference evidence="12 13" key="1">
    <citation type="submission" date="2019-04" db="EMBL/GenBank/DDBJ databases">
        <title>Herbidospora sp. NEAU-GS14.nov., a novel actinomycete isolated from soil.</title>
        <authorList>
            <person name="Han L."/>
        </authorList>
    </citation>
    <scope>NUCLEOTIDE SEQUENCE [LARGE SCALE GENOMIC DNA]</scope>
    <source>
        <strain evidence="12 13">NEAU-GS14</strain>
    </source>
</reference>
<evidence type="ECO:0000313" key="12">
    <source>
        <dbReference type="EMBL" id="TKK86442.1"/>
    </source>
</evidence>
<dbReference type="InterPro" id="IPR033132">
    <property type="entry name" value="GH_1_N_CS"/>
</dbReference>
<keyword evidence="4 11" id="KW-0378">Hydrolase</keyword>
<feature type="binding site" evidence="10">
    <location>
        <position position="131"/>
    </location>
    <ligand>
        <name>substrate</name>
    </ligand>
</feature>
<dbReference type="Gene3D" id="3.20.20.80">
    <property type="entry name" value="Glycosidases"/>
    <property type="match status" value="1"/>
</dbReference>
<sequence length="457" mass="50086">MTVSADVATGAEVLEFPQGFVWGTATAAYQIEGATREGGRGPSIWDTFSATPGKVFQGHTGEVACDHYHRHRDDVALMASLGMSAYRFSVAWPRIQPSGSGPANPHGLDFYDRLVDDLIEAGITPIVTLYHWDLPQALEDRGGWTSRDTAERFAEYSAAVYRRLGDRVETWTTLNEPWCSAFLGYAAGIHAPGRTDIGASFAAAHHLLLGHGLATRELRALGARQISITHALSPVRGTDPDAVAVPDGIMNRIFLDPVLRGVYPADVVARASRFTDWSFVRDGDLEVISQPIDLLGVNYYNPTFTEPRPGEPANPVFPGSEGIGFPVPDGPKTAMGWPIEAAGLTELLVSLSRDYPDVPLMITENGAAFDDTLIGGRVDDRRRVEFLDAHFRAAHAAIAAGVDLRGYLVWSFLDNYEWAFGYDKRFGLVYIDYATQERVPKDSAKWYAEVIRRNGLA</sequence>
<keyword evidence="6" id="KW-0119">Carbohydrate metabolism</keyword>
<dbReference type="EC" id="3.2.1.21" evidence="3 11"/>
<feature type="binding site" evidence="10">
    <location>
        <position position="175"/>
    </location>
    <ligand>
        <name>substrate</name>
    </ligand>
</feature>
<dbReference type="PANTHER" id="PTHR10353">
    <property type="entry name" value="GLYCOSYL HYDROLASE"/>
    <property type="match status" value="1"/>
</dbReference>
<dbReference type="NCBIfam" id="TIGR03356">
    <property type="entry name" value="BGL"/>
    <property type="match status" value="1"/>
</dbReference>
<dbReference type="EMBL" id="SZQA01000021">
    <property type="protein sequence ID" value="TKK86442.1"/>
    <property type="molecule type" value="Genomic_DNA"/>
</dbReference>
<evidence type="ECO:0000256" key="4">
    <source>
        <dbReference type="ARBA" id="ARBA00022801"/>
    </source>
</evidence>
<dbReference type="InterPro" id="IPR017853">
    <property type="entry name" value="GH"/>
</dbReference>
<dbReference type="RefSeq" id="WP_137248914.1">
    <property type="nucleotide sequence ID" value="NZ_SZQA01000021.1"/>
</dbReference>
<dbReference type="PROSITE" id="PS00653">
    <property type="entry name" value="GLYCOSYL_HYDROL_F1_2"/>
    <property type="match status" value="1"/>
</dbReference>
<feature type="active site" description="Proton donor" evidence="9">
    <location>
        <position position="176"/>
    </location>
</feature>
<dbReference type="GO" id="GO:0008422">
    <property type="term" value="F:beta-glucosidase activity"/>
    <property type="evidence" value="ECO:0007669"/>
    <property type="project" value="UniProtKB-EC"/>
</dbReference>
<feature type="binding site" evidence="10">
    <location>
        <begin position="417"/>
        <end position="418"/>
    </location>
    <ligand>
        <name>substrate</name>
    </ligand>
</feature>
<dbReference type="PRINTS" id="PR00131">
    <property type="entry name" value="GLHYDRLASE1"/>
</dbReference>
<evidence type="ECO:0000256" key="7">
    <source>
        <dbReference type="ARBA" id="ARBA00023295"/>
    </source>
</evidence>
<evidence type="ECO:0000256" key="1">
    <source>
        <dbReference type="ARBA" id="ARBA00000448"/>
    </source>
</evidence>
<keyword evidence="7 11" id="KW-0326">Glycosidase</keyword>
<dbReference type="SUPFAM" id="SSF51445">
    <property type="entry name" value="(Trans)glycosidases"/>
    <property type="match status" value="1"/>
</dbReference>
<evidence type="ECO:0000256" key="10">
    <source>
        <dbReference type="PIRSR" id="PIRSR617736-2"/>
    </source>
</evidence>
<dbReference type="FunFam" id="3.20.20.80:FF:000004">
    <property type="entry name" value="Beta-glucosidase 6-phospho-beta-glucosidase"/>
    <property type="match status" value="1"/>
</dbReference>
<evidence type="ECO:0000256" key="3">
    <source>
        <dbReference type="ARBA" id="ARBA00012744"/>
    </source>
</evidence>
<evidence type="ECO:0000256" key="6">
    <source>
        <dbReference type="ARBA" id="ARBA00023277"/>
    </source>
</evidence>
<keyword evidence="13" id="KW-1185">Reference proteome</keyword>
<name>A0A4U3MDG6_9ACTN</name>
<dbReference type="GO" id="GO:0005829">
    <property type="term" value="C:cytosol"/>
    <property type="evidence" value="ECO:0007669"/>
    <property type="project" value="TreeGrafter"/>
</dbReference>
<feature type="binding site" evidence="10">
    <location>
        <position position="30"/>
    </location>
    <ligand>
        <name>substrate</name>
    </ligand>
</feature>
<feature type="binding site" evidence="10">
    <location>
        <position position="410"/>
    </location>
    <ligand>
        <name>substrate</name>
    </ligand>
</feature>
<evidence type="ECO:0000256" key="8">
    <source>
        <dbReference type="ARBA" id="ARBA00023326"/>
    </source>
</evidence>
<dbReference type="Pfam" id="PF00232">
    <property type="entry name" value="Glyco_hydro_1"/>
    <property type="match status" value="1"/>
</dbReference>
<evidence type="ECO:0000313" key="13">
    <source>
        <dbReference type="Proteomes" id="UP000308705"/>
    </source>
</evidence>
<evidence type="ECO:0000256" key="2">
    <source>
        <dbReference type="ARBA" id="ARBA00010838"/>
    </source>
</evidence>
<proteinExistence type="inferred from homology"/>
<accession>A0A4U3MDG6</accession>
<comment type="caution">
    <text evidence="12">The sequence shown here is derived from an EMBL/GenBank/DDBJ whole genome shotgun (WGS) entry which is preliminary data.</text>
</comment>